<evidence type="ECO:0000313" key="5">
    <source>
        <dbReference type="Proteomes" id="UP001500909"/>
    </source>
</evidence>
<sequence length="322" mass="34233">MSLSVRAFRPSDAKAVAEVRRAAASFLVCTPQSVAWEAASAPTAQQFQILVAELDNQLVGAAKTGLAHDSAVPGQAVANPMVHPAHRGHGAGRALLAAAEERLAALGAARIFAWVQEDSRSTAFAERNGYHRSRTSRFLRLDLARTPLPPLPDHLPPGVELRPAADFGADPYPLYLLDAEAACDEPSDVPADTMSYENWLTETWEHPDIDLGLTTVATVDGEPAAFSAVAADGLGRCSSAMTGAKRAFRGRGLAKLAKLRALHEARAAGCTEAFTGNDATNVPMLAINKAFGYEPFGTEWRCVRELDAPPQRVDAGDMRGPA</sequence>
<name>A0ABN1AED3_9ACTN</name>
<evidence type="ECO:0000313" key="4">
    <source>
        <dbReference type="EMBL" id="GAA0474440.1"/>
    </source>
</evidence>
<dbReference type="InterPro" id="IPR050832">
    <property type="entry name" value="Bact_Acetyltransf"/>
</dbReference>
<organism evidence="4 5">
    <name type="scientific">Streptomyces olivaceiscleroticus</name>
    <dbReference type="NCBI Taxonomy" id="68245"/>
    <lineage>
        <taxon>Bacteria</taxon>
        <taxon>Bacillati</taxon>
        <taxon>Actinomycetota</taxon>
        <taxon>Actinomycetes</taxon>
        <taxon>Kitasatosporales</taxon>
        <taxon>Streptomycetaceae</taxon>
        <taxon>Streptomyces</taxon>
    </lineage>
</organism>
<dbReference type="EMBL" id="BAAABY010000031">
    <property type="protein sequence ID" value="GAA0474440.1"/>
    <property type="molecule type" value="Genomic_DNA"/>
</dbReference>
<dbReference type="PANTHER" id="PTHR43877:SF1">
    <property type="entry name" value="ACETYLTRANSFERASE"/>
    <property type="match status" value="1"/>
</dbReference>
<evidence type="ECO:0000259" key="3">
    <source>
        <dbReference type="PROSITE" id="PS51186"/>
    </source>
</evidence>
<keyword evidence="1" id="KW-0808">Transferase</keyword>
<keyword evidence="5" id="KW-1185">Reference proteome</keyword>
<dbReference type="InterPro" id="IPR016181">
    <property type="entry name" value="Acyl_CoA_acyltransferase"/>
</dbReference>
<feature type="domain" description="N-acetyltransferase" evidence="3">
    <location>
        <begin position="3"/>
        <end position="149"/>
    </location>
</feature>
<dbReference type="InterPro" id="IPR000182">
    <property type="entry name" value="GNAT_dom"/>
</dbReference>
<reference evidence="4 5" key="1">
    <citation type="journal article" date="2019" name="Int. J. Syst. Evol. Microbiol.">
        <title>The Global Catalogue of Microorganisms (GCM) 10K type strain sequencing project: providing services to taxonomists for standard genome sequencing and annotation.</title>
        <authorList>
            <consortium name="The Broad Institute Genomics Platform"/>
            <consortium name="The Broad Institute Genome Sequencing Center for Infectious Disease"/>
            <person name="Wu L."/>
            <person name="Ma J."/>
        </authorList>
    </citation>
    <scope>NUCLEOTIDE SEQUENCE [LARGE SCALE GENOMIC DNA]</scope>
    <source>
        <strain evidence="4 5">JCM 4805</strain>
    </source>
</reference>
<comment type="caution">
    <text evidence="4">The sequence shown here is derived from an EMBL/GenBank/DDBJ whole genome shotgun (WGS) entry which is preliminary data.</text>
</comment>
<dbReference type="SUPFAM" id="SSF55729">
    <property type="entry name" value="Acyl-CoA N-acyltransferases (Nat)"/>
    <property type="match status" value="2"/>
</dbReference>
<dbReference type="PROSITE" id="PS51186">
    <property type="entry name" value="GNAT"/>
    <property type="match status" value="2"/>
</dbReference>
<dbReference type="Proteomes" id="UP001500909">
    <property type="component" value="Unassembled WGS sequence"/>
</dbReference>
<feature type="domain" description="N-acetyltransferase" evidence="3">
    <location>
        <begin position="159"/>
        <end position="309"/>
    </location>
</feature>
<dbReference type="RefSeq" id="WP_346096783.1">
    <property type="nucleotide sequence ID" value="NZ_BAAABY010000031.1"/>
</dbReference>
<evidence type="ECO:0000256" key="2">
    <source>
        <dbReference type="ARBA" id="ARBA00023315"/>
    </source>
</evidence>
<keyword evidence="2" id="KW-0012">Acyltransferase</keyword>
<evidence type="ECO:0000256" key="1">
    <source>
        <dbReference type="ARBA" id="ARBA00022679"/>
    </source>
</evidence>
<dbReference type="Pfam" id="PF00583">
    <property type="entry name" value="Acetyltransf_1"/>
    <property type="match status" value="1"/>
</dbReference>
<accession>A0ABN1AED3</accession>
<dbReference type="Gene3D" id="3.40.630.30">
    <property type="match status" value="1"/>
</dbReference>
<gene>
    <name evidence="4" type="ORF">GCM10010361_43490</name>
</gene>
<proteinExistence type="predicted"/>
<dbReference type="PANTHER" id="PTHR43877">
    <property type="entry name" value="AMINOALKYLPHOSPHONATE N-ACETYLTRANSFERASE-RELATED-RELATED"/>
    <property type="match status" value="1"/>
</dbReference>
<protein>
    <submittedName>
        <fullName evidence="4">GNAT family N-acetyltransferase</fullName>
    </submittedName>
</protein>